<dbReference type="RefSeq" id="WP_169658797.1">
    <property type="nucleotide sequence ID" value="NZ_JABANE010000067.1"/>
</dbReference>
<proteinExistence type="predicted"/>
<name>A0A7X9RXN7_9BACT</name>
<keyword evidence="2" id="KW-1185">Reference proteome</keyword>
<dbReference type="AlphaFoldDB" id="A0A7X9RXN7"/>
<evidence type="ECO:0000313" key="1">
    <source>
        <dbReference type="EMBL" id="NME70564.1"/>
    </source>
</evidence>
<accession>A0A7X9RXN7</accession>
<dbReference type="EMBL" id="JABANE010000067">
    <property type="protein sequence ID" value="NME70564.1"/>
    <property type="molecule type" value="Genomic_DNA"/>
</dbReference>
<dbReference type="Proteomes" id="UP000576082">
    <property type="component" value="Unassembled WGS sequence"/>
</dbReference>
<gene>
    <name evidence="1" type="ORF">HHU12_21490</name>
</gene>
<reference evidence="1 2" key="1">
    <citation type="submission" date="2020-04" db="EMBL/GenBank/DDBJ databases">
        <title>Flammeovirga sp. SR4, a novel species isolated from seawater.</title>
        <authorList>
            <person name="Wang X."/>
        </authorList>
    </citation>
    <scope>NUCLEOTIDE SEQUENCE [LARGE SCALE GENOMIC DNA]</scope>
    <source>
        <strain evidence="1 2">ATCC 23126</strain>
    </source>
</reference>
<comment type="caution">
    <text evidence="1">The sequence shown here is derived from an EMBL/GenBank/DDBJ whole genome shotgun (WGS) entry which is preliminary data.</text>
</comment>
<evidence type="ECO:0000313" key="2">
    <source>
        <dbReference type="Proteomes" id="UP000576082"/>
    </source>
</evidence>
<protein>
    <submittedName>
        <fullName evidence="1">Uncharacterized protein</fullName>
    </submittedName>
</protein>
<sequence>MKDLNKSMLNALRYNLIYLNNDLTEDEKINSFDAVVLIVEKGINDPKYFFENDEKNYSLFIDLLIKGSRALNKPLGMYEEEFKGDETIRNQYLLNLRLHMRLGELINEYRKTEISVSDLKNKLS</sequence>
<organism evidence="1 2">
    <name type="scientific">Flammeovirga aprica JL-4</name>
    <dbReference type="NCBI Taxonomy" id="694437"/>
    <lineage>
        <taxon>Bacteria</taxon>
        <taxon>Pseudomonadati</taxon>
        <taxon>Bacteroidota</taxon>
        <taxon>Cytophagia</taxon>
        <taxon>Cytophagales</taxon>
        <taxon>Flammeovirgaceae</taxon>
        <taxon>Flammeovirga</taxon>
    </lineage>
</organism>